<name>A0A6P1T1Z4_9RHOB</name>
<comment type="similarity">
    <text evidence="1">Belongs to the AHA1 family.</text>
</comment>
<dbReference type="Gene3D" id="3.30.530.20">
    <property type="match status" value="1"/>
</dbReference>
<evidence type="ECO:0000313" key="3">
    <source>
        <dbReference type="EMBL" id="QHQ36944.1"/>
    </source>
</evidence>
<dbReference type="KEGG" id="amaq:GO499_18025"/>
<dbReference type="EMBL" id="CP046620">
    <property type="protein sequence ID" value="QHQ36944.1"/>
    <property type="molecule type" value="Genomic_DNA"/>
</dbReference>
<dbReference type="InterPro" id="IPR023393">
    <property type="entry name" value="START-like_dom_sf"/>
</dbReference>
<feature type="domain" description="Activator of Hsp90 ATPase homologue 1/2-like C-terminal" evidence="2">
    <location>
        <begin position="15"/>
        <end position="159"/>
    </location>
</feature>
<sequence>MTDAPTFTMTRRFSASRQRVWTCFTDPALLSRWYGPGVETVIHGFDLRPGGHWRNEMKMRSMSDYSQMTFAEVEPPARLSWQQMSTDADWQPAANPMMPDWPRVFYIAITLAEAGAETEVTLTMTPQDATEAELQCFAQAMGNMQNGWGSGFAEIDTILAEPPA</sequence>
<accession>A0A6P1T1Z4</accession>
<keyword evidence="4" id="KW-1185">Reference proteome</keyword>
<evidence type="ECO:0000256" key="1">
    <source>
        <dbReference type="ARBA" id="ARBA00006817"/>
    </source>
</evidence>
<proteinExistence type="inferred from homology"/>
<dbReference type="InterPro" id="IPR013538">
    <property type="entry name" value="ASHA1/2-like_C"/>
</dbReference>
<dbReference type="SUPFAM" id="SSF55961">
    <property type="entry name" value="Bet v1-like"/>
    <property type="match status" value="1"/>
</dbReference>
<dbReference type="Pfam" id="PF08327">
    <property type="entry name" value="AHSA1"/>
    <property type="match status" value="1"/>
</dbReference>
<dbReference type="AlphaFoldDB" id="A0A6P1T1Z4"/>
<dbReference type="RefSeq" id="WP_161863486.1">
    <property type="nucleotide sequence ID" value="NZ_CP046620.1"/>
</dbReference>
<organism evidence="3 4">
    <name type="scientific">Algicella marina</name>
    <dbReference type="NCBI Taxonomy" id="2683284"/>
    <lineage>
        <taxon>Bacteria</taxon>
        <taxon>Pseudomonadati</taxon>
        <taxon>Pseudomonadota</taxon>
        <taxon>Alphaproteobacteria</taxon>
        <taxon>Rhodobacterales</taxon>
        <taxon>Paracoccaceae</taxon>
        <taxon>Algicella</taxon>
    </lineage>
</organism>
<evidence type="ECO:0000259" key="2">
    <source>
        <dbReference type="Pfam" id="PF08327"/>
    </source>
</evidence>
<protein>
    <submittedName>
        <fullName evidence="3">SRPBCC domain-containing protein</fullName>
    </submittedName>
</protein>
<gene>
    <name evidence="3" type="ORF">GO499_18025</name>
</gene>
<reference evidence="3 4" key="1">
    <citation type="submission" date="2019-12" db="EMBL/GenBank/DDBJ databases">
        <title>Complete genome sequence of Algicella marina strain 9Alg 56(T) isolated from the red alga Tichocarpus crinitus.</title>
        <authorList>
            <person name="Kim S.-G."/>
            <person name="Nedashkovskaya O.I."/>
        </authorList>
    </citation>
    <scope>NUCLEOTIDE SEQUENCE [LARGE SCALE GENOMIC DNA]</scope>
    <source>
        <strain evidence="3 4">9Alg 56</strain>
    </source>
</reference>
<dbReference type="CDD" id="cd07814">
    <property type="entry name" value="SRPBCC_CalC_Aha1-like"/>
    <property type="match status" value="1"/>
</dbReference>
<dbReference type="Proteomes" id="UP000464495">
    <property type="component" value="Chromosome"/>
</dbReference>
<evidence type="ECO:0000313" key="4">
    <source>
        <dbReference type="Proteomes" id="UP000464495"/>
    </source>
</evidence>